<evidence type="ECO:0000256" key="1">
    <source>
        <dbReference type="SAM" id="MobiDB-lite"/>
    </source>
</evidence>
<dbReference type="AlphaFoldDB" id="A0A417Z965"/>
<name>A0A417Z965_9MICO</name>
<keyword evidence="2" id="KW-0812">Transmembrane</keyword>
<comment type="caution">
    <text evidence="3">The sequence shown here is derived from an EMBL/GenBank/DDBJ whole genome shotgun (WGS) entry which is preliminary data.</text>
</comment>
<proteinExistence type="predicted"/>
<evidence type="ECO:0000313" key="4">
    <source>
        <dbReference type="Proteomes" id="UP000285376"/>
    </source>
</evidence>
<keyword evidence="2" id="KW-1133">Transmembrane helix</keyword>
<feature type="region of interest" description="Disordered" evidence="1">
    <location>
        <begin position="71"/>
        <end position="93"/>
    </location>
</feature>
<feature type="transmembrane region" description="Helical" evidence="2">
    <location>
        <begin position="41"/>
        <end position="62"/>
    </location>
</feature>
<evidence type="ECO:0000313" key="3">
    <source>
        <dbReference type="EMBL" id="RHW47194.1"/>
    </source>
</evidence>
<feature type="compositionally biased region" description="Polar residues" evidence="1">
    <location>
        <begin position="106"/>
        <end position="121"/>
    </location>
</feature>
<sequence length="132" mass="13841">MLALTLVLAGPILVIVGIHRTLEAAFGRSVIPGWHPEHAESLLVTFLALAASTSVAAVLLATSWGLHAARRRLCPSPSGPNSPRPPQRRSGGTFPAQARVLLVPFTNGSVTPAPPSRQTASPRVRGDQRGGF</sequence>
<dbReference type="Proteomes" id="UP000285376">
    <property type="component" value="Unassembled WGS sequence"/>
</dbReference>
<evidence type="ECO:0000256" key="2">
    <source>
        <dbReference type="SAM" id="Phobius"/>
    </source>
</evidence>
<organism evidence="3 4">
    <name type="scientific">Dermacoccus abyssi</name>
    <dbReference type="NCBI Taxonomy" id="322596"/>
    <lineage>
        <taxon>Bacteria</taxon>
        <taxon>Bacillati</taxon>
        <taxon>Actinomycetota</taxon>
        <taxon>Actinomycetes</taxon>
        <taxon>Micrococcales</taxon>
        <taxon>Dermacoccaceae</taxon>
        <taxon>Dermacoccus</taxon>
    </lineage>
</organism>
<keyword evidence="2" id="KW-0472">Membrane</keyword>
<accession>A0A417Z965</accession>
<protein>
    <submittedName>
        <fullName evidence="3">Uncharacterized protein</fullName>
    </submittedName>
</protein>
<feature type="region of interest" description="Disordered" evidence="1">
    <location>
        <begin position="106"/>
        <end position="132"/>
    </location>
</feature>
<reference evidence="3 4" key="1">
    <citation type="submission" date="2018-08" db="EMBL/GenBank/DDBJ databases">
        <title>Whole genome sequence analysis of Dermacoccus abyssi bacteria isolated from Deep Mariana trench Micromonospora spp reveals genes involved in the environmental adaptation and production of secondary metabolites.</title>
        <authorList>
            <person name="Abdel-Mageed W.M."/>
            <person name="Lehri B."/>
            <person name="Nouioui I."/>
            <person name="Goodfellow I."/>
            <person name="Jaspars M."/>
            <person name="Karlyshev A."/>
        </authorList>
    </citation>
    <scope>NUCLEOTIDE SEQUENCE [LARGE SCALE GENOMIC DNA]</scope>
    <source>
        <strain evidence="3 4">MT1.1</strain>
    </source>
</reference>
<gene>
    <name evidence="3" type="ORF">D1832_04225</name>
</gene>
<dbReference type="EMBL" id="QWLM01000003">
    <property type="protein sequence ID" value="RHW47194.1"/>
    <property type="molecule type" value="Genomic_DNA"/>
</dbReference>